<dbReference type="AlphaFoldDB" id="X7XRW5"/>
<protein>
    <submittedName>
        <fullName evidence="1">Uncharacterized protein</fullName>
    </submittedName>
</protein>
<evidence type="ECO:0000313" key="2">
    <source>
        <dbReference type="Proteomes" id="UP000020561"/>
    </source>
</evidence>
<gene>
    <name evidence="1" type="ORF">I545_6802</name>
</gene>
<proteinExistence type="predicted"/>
<dbReference type="EMBL" id="JAOA01000032">
    <property type="protein sequence ID" value="ETZ97661.1"/>
    <property type="molecule type" value="Genomic_DNA"/>
</dbReference>
<name>X7XRW5_MYCKA</name>
<accession>X7XRW5</accession>
<comment type="caution">
    <text evidence="1">The sequence shown here is derived from an EMBL/GenBank/DDBJ whole genome shotgun (WGS) entry which is preliminary data.</text>
</comment>
<dbReference type="Proteomes" id="UP000020561">
    <property type="component" value="Unassembled WGS sequence"/>
</dbReference>
<dbReference type="PATRIC" id="fig|1299326.3.peg.6532"/>
<evidence type="ECO:0000313" key="1">
    <source>
        <dbReference type="EMBL" id="ETZ97661.1"/>
    </source>
</evidence>
<organism evidence="1 2">
    <name type="scientific">Mycobacterium kansasii 662</name>
    <dbReference type="NCBI Taxonomy" id="1299326"/>
    <lineage>
        <taxon>Bacteria</taxon>
        <taxon>Bacillati</taxon>
        <taxon>Actinomycetota</taxon>
        <taxon>Actinomycetes</taxon>
        <taxon>Mycobacteriales</taxon>
        <taxon>Mycobacteriaceae</taxon>
        <taxon>Mycobacterium</taxon>
    </lineage>
</organism>
<reference evidence="1 2" key="1">
    <citation type="submission" date="2013-12" db="EMBL/GenBank/DDBJ databases">
        <authorList>
            <person name="Brown-Elliot B."/>
            <person name="Wallace R."/>
            <person name="Lenaerts A."/>
            <person name="Ordway D."/>
            <person name="DeGroote M.A."/>
            <person name="Parker T."/>
            <person name="Sizemore C."/>
            <person name="Tallon L.J."/>
            <person name="Sadzewicz L.K."/>
            <person name="Sengamalay N."/>
            <person name="Fraser C.M."/>
            <person name="Hine E."/>
            <person name="Shefchek K.A."/>
            <person name="Das S.P."/>
            <person name="Tettelin H."/>
        </authorList>
    </citation>
    <scope>NUCLEOTIDE SEQUENCE [LARGE SCALE GENOMIC DNA]</scope>
    <source>
        <strain evidence="1 2">662</strain>
    </source>
</reference>
<sequence length="289" mass="30434">MRWPPKTRSPLDKHLTSSAVSVPGVLLTQIAAIRALARQGMDLVATPPVALAGHSQGGAGGRGAQGRWRSRRGAAGVGPADRAAGTLVARAGAGSRCSAIVHRWCRSPTADPERIQRLLEDFAQDVRTVPAAGAVHPQRPALGRHHRYPRAALALRTVLPSDLGEGGSRPQKQGPWRRRLCAGIRAGTGGGGPFHTPRLGDGIDIVGSWAEKVGLDIALARELAESILGPQGRLGRRDHPRPRGRCARWILDLGPGDILTRLTAPVIRGLGIGNRARLRPAAVSATSSP</sequence>